<dbReference type="Pfam" id="PF08843">
    <property type="entry name" value="AbiEii"/>
    <property type="match status" value="1"/>
</dbReference>
<protein>
    <recommendedName>
        <fullName evidence="3">Nucleotidyl transferase AbiEii/AbiGii toxin family protein</fullName>
    </recommendedName>
</protein>
<accession>V8CB26</accession>
<dbReference type="HOGENOM" id="CLU_1174112_0_0_7"/>
<gene>
    <name evidence="1" type="ORF">HMPREF2086_00970</name>
</gene>
<dbReference type="OrthoDB" id="9013441at2"/>
<keyword evidence="2" id="KW-1185">Reference proteome</keyword>
<name>V8CB26_9HELI</name>
<organism evidence="1 2">
    <name type="scientific">Helicobacter macacae MIT 99-5501</name>
    <dbReference type="NCBI Taxonomy" id="1357400"/>
    <lineage>
        <taxon>Bacteria</taxon>
        <taxon>Pseudomonadati</taxon>
        <taxon>Campylobacterota</taxon>
        <taxon>Epsilonproteobacteria</taxon>
        <taxon>Campylobacterales</taxon>
        <taxon>Helicobacteraceae</taxon>
        <taxon>Helicobacter</taxon>
    </lineage>
</organism>
<sequence>MPYQLNLTQSNVDFIKTYCTEQIYALEQFLPIVNESVNRGAIKDGIAFGGGTALTMYYLAHRRSFDIDLFVDDRQYLSFFSPKLWILENSKFNDSYTELAHHIGFSTKENIKIDILASPFIEKALLDDSKSFFSQSVYIHSIEDIIANKIRFRKLDNKTRDIFDIVASIQKYPNLIDDLLEKESINKNDIKDLKTAIQTLNYEKYHNDIEMMQPIQEYKEIALNAPKILIDYIDTHILKTTTIPLQTPSKKPNPLA</sequence>
<evidence type="ECO:0000313" key="1">
    <source>
        <dbReference type="EMBL" id="ETD24220.1"/>
    </source>
</evidence>
<dbReference type="RefSeq" id="WP_023927693.1">
    <property type="nucleotide sequence ID" value="NZ_KI669454.1"/>
</dbReference>
<evidence type="ECO:0000313" key="2">
    <source>
        <dbReference type="Proteomes" id="UP000018731"/>
    </source>
</evidence>
<dbReference type="PATRIC" id="fig|1357400.3.peg.1327"/>
<proteinExistence type="predicted"/>
<reference evidence="1 2" key="1">
    <citation type="journal article" date="2014" name="Genome Announc.">
        <title>Draft genome sequences of six enterohepatic helicobacter species isolated from humans and one from rhesus macaques.</title>
        <authorList>
            <person name="Shen Z."/>
            <person name="Sheh A."/>
            <person name="Young S.K."/>
            <person name="Abouelliel A."/>
            <person name="Ward D.V."/>
            <person name="Earl A.M."/>
            <person name="Fox J.G."/>
        </authorList>
    </citation>
    <scope>NUCLEOTIDE SEQUENCE [LARGE SCALE GENOMIC DNA]</scope>
    <source>
        <strain evidence="1 2">MIT 99-5501</strain>
    </source>
</reference>
<dbReference type="EMBL" id="AZJI01000004">
    <property type="protein sequence ID" value="ETD24220.1"/>
    <property type="molecule type" value="Genomic_DNA"/>
</dbReference>
<dbReference type="eggNOG" id="ENOG5032HF7">
    <property type="taxonomic scope" value="Bacteria"/>
</dbReference>
<evidence type="ECO:0008006" key="3">
    <source>
        <dbReference type="Google" id="ProtNLM"/>
    </source>
</evidence>
<dbReference type="STRING" id="1357400.HMPREF2086_00970"/>
<dbReference type="AlphaFoldDB" id="V8CB26"/>
<comment type="caution">
    <text evidence="1">The sequence shown here is derived from an EMBL/GenBank/DDBJ whole genome shotgun (WGS) entry which is preliminary data.</text>
</comment>
<dbReference type="InterPro" id="IPR014942">
    <property type="entry name" value="AbiEii"/>
</dbReference>
<dbReference type="Proteomes" id="UP000018731">
    <property type="component" value="Unassembled WGS sequence"/>
</dbReference>